<dbReference type="AlphaFoldDB" id="A0A4V2YMT7"/>
<proteinExistence type="predicted"/>
<dbReference type="EMBL" id="SMKW01000015">
    <property type="protein sequence ID" value="TDD51747.1"/>
    <property type="molecule type" value="Genomic_DNA"/>
</dbReference>
<evidence type="ECO:0000256" key="1">
    <source>
        <dbReference type="SAM" id="Phobius"/>
    </source>
</evidence>
<organism evidence="2 3">
    <name type="scientific">Saccharopolyspora elongata</name>
    <dbReference type="NCBI Taxonomy" id="2530387"/>
    <lineage>
        <taxon>Bacteria</taxon>
        <taxon>Bacillati</taxon>
        <taxon>Actinomycetota</taxon>
        <taxon>Actinomycetes</taxon>
        <taxon>Pseudonocardiales</taxon>
        <taxon>Pseudonocardiaceae</taxon>
        <taxon>Saccharopolyspora</taxon>
    </lineage>
</organism>
<comment type="caution">
    <text evidence="2">The sequence shown here is derived from an EMBL/GenBank/DDBJ whole genome shotgun (WGS) entry which is preliminary data.</text>
</comment>
<keyword evidence="1" id="KW-1133">Transmembrane helix</keyword>
<feature type="transmembrane region" description="Helical" evidence="1">
    <location>
        <begin position="35"/>
        <end position="56"/>
    </location>
</feature>
<gene>
    <name evidence="2" type="ORF">E1288_14370</name>
</gene>
<keyword evidence="1" id="KW-0472">Membrane</keyword>
<evidence type="ECO:0000313" key="3">
    <source>
        <dbReference type="Proteomes" id="UP000294947"/>
    </source>
</evidence>
<keyword evidence="1" id="KW-0812">Transmembrane</keyword>
<name>A0A4V2YMT7_9PSEU</name>
<evidence type="ECO:0000313" key="2">
    <source>
        <dbReference type="EMBL" id="TDD51747.1"/>
    </source>
</evidence>
<reference evidence="2 3" key="1">
    <citation type="submission" date="2019-03" db="EMBL/GenBank/DDBJ databases">
        <title>Draft genome sequences of novel Actinobacteria.</title>
        <authorList>
            <person name="Sahin N."/>
            <person name="Ay H."/>
            <person name="Saygin H."/>
        </authorList>
    </citation>
    <scope>NUCLEOTIDE SEQUENCE [LARGE SCALE GENOMIC DNA]</scope>
    <source>
        <strain evidence="2 3">7K502</strain>
    </source>
</reference>
<keyword evidence="3" id="KW-1185">Reference proteome</keyword>
<protein>
    <submittedName>
        <fullName evidence="2">Uncharacterized protein</fullName>
    </submittedName>
</protein>
<sequence length="82" mass="8248">MSVVRNVIIVGSGPAGYTVEVYPPPGAGKPGTGGFSGAGLCLGGYCVAAFCGVFCFSSPSFMPFVSGRSQNVISVITPRQIA</sequence>
<accession>A0A4V2YMT7</accession>
<dbReference type="Proteomes" id="UP000294947">
    <property type="component" value="Unassembled WGS sequence"/>
</dbReference>